<feature type="domain" description="CAAX prenyl protease 1 N-terminal" evidence="16">
    <location>
        <begin position="28"/>
        <end position="205"/>
    </location>
</feature>
<dbReference type="RefSeq" id="WP_070978545.1">
    <property type="nucleotide sequence ID" value="NZ_CP017707.1"/>
</dbReference>
<comment type="subcellular location">
    <subcellularLocation>
        <location evidence="1">Endoplasmic reticulum membrane</location>
        <topology evidence="1">Multi-pass membrane protein</topology>
    </subcellularLocation>
</comment>
<comment type="similarity">
    <text evidence="13">Belongs to the peptidase M48 family.</text>
</comment>
<dbReference type="PANTHER" id="PTHR10120">
    <property type="entry name" value="CAAX PRENYL PROTEASE 1"/>
    <property type="match status" value="1"/>
</dbReference>
<dbReference type="Gene3D" id="3.30.2010.10">
    <property type="entry name" value="Metalloproteases ('zincins'), catalytic domain"/>
    <property type="match status" value="1"/>
</dbReference>
<dbReference type="GO" id="GO:0046872">
    <property type="term" value="F:metal ion binding"/>
    <property type="evidence" value="ECO:0007669"/>
    <property type="project" value="UniProtKB-KW"/>
</dbReference>
<feature type="active site" evidence="11">
    <location>
        <position position="279"/>
    </location>
</feature>
<feature type="domain" description="Peptidase M48" evidence="15">
    <location>
        <begin position="208"/>
        <end position="412"/>
    </location>
</feature>
<feature type="binding site" evidence="12">
    <location>
        <position position="356"/>
    </location>
    <ligand>
        <name>Zn(2+)</name>
        <dbReference type="ChEBI" id="CHEBI:29105"/>
        <note>catalytic</note>
    </ligand>
</feature>
<evidence type="ECO:0000256" key="6">
    <source>
        <dbReference type="ARBA" id="ARBA00022824"/>
    </source>
</evidence>
<evidence type="ECO:0000313" key="18">
    <source>
        <dbReference type="Proteomes" id="UP000178776"/>
    </source>
</evidence>
<dbReference type="STRING" id="1108595.BKX93_02395"/>
<feature type="transmembrane region" description="Helical" evidence="14">
    <location>
        <begin position="322"/>
        <end position="344"/>
    </location>
</feature>
<evidence type="ECO:0000256" key="14">
    <source>
        <dbReference type="SAM" id="Phobius"/>
    </source>
</evidence>
<dbReference type="Pfam" id="PF01435">
    <property type="entry name" value="Peptidase_M48"/>
    <property type="match status" value="1"/>
</dbReference>
<dbReference type="Pfam" id="PF16491">
    <property type="entry name" value="Peptidase_M48_N"/>
    <property type="match status" value="1"/>
</dbReference>
<evidence type="ECO:0000259" key="16">
    <source>
        <dbReference type="Pfam" id="PF16491"/>
    </source>
</evidence>
<dbReference type="InterPro" id="IPR027057">
    <property type="entry name" value="CAXX_Prtase_1"/>
</dbReference>
<keyword evidence="8 14" id="KW-1133">Transmembrane helix</keyword>
<keyword evidence="3 14" id="KW-0812">Transmembrane</keyword>
<keyword evidence="6" id="KW-0256">Endoplasmic reticulum</keyword>
<dbReference type="EMBL" id="CP017707">
    <property type="protein sequence ID" value="AOZ48960.1"/>
    <property type="molecule type" value="Genomic_DNA"/>
</dbReference>
<evidence type="ECO:0000256" key="3">
    <source>
        <dbReference type="ARBA" id="ARBA00022692"/>
    </source>
</evidence>
<evidence type="ECO:0000256" key="1">
    <source>
        <dbReference type="ARBA" id="ARBA00004477"/>
    </source>
</evidence>
<dbReference type="InterPro" id="IPR032456">
    <property type="entry name" value="Peptidase_M48_N"/>
</dbReference>
<dbReference type="GO" id="GO:0071586">
    <property type="term" value="P:CAAX-box protein processing"/>
    <property type="evidence" value="ECO:0007669"/>
    <property type="project" value="InterPro"/>
</dbReference>
<evidence type="ECO:0000256" key="2">
    <source>
        <dbReference type="ARBA" id="ARBA00022670"/>
    </source>
</evidence>
<name>A0A1D9LCK3_9NEIS</name>
<accession>A0A1D9LCK3</accession>
<keyword evidence="10 14" id="KW-0472">Membrane</keyword>
<evidence type="ECO:0000256" key="4">
    <source>
        <dbReference type="ARBA" id="ARBA00022723"/>
    </source>
</evidence>
<keyword evidence="2 13" id="KW-0645">Protease</keyword>
<evidence type="ECO:0000256" key="8">
    <source>
        <dbReference type="ARBA" id="ARBA00022989"/>
    </source>
</evidence>
<keyword evidence="5 13" id="KW-0378">Hydrolase</keyword>
<dbReference type="GeneID" id="68840065"/>
<dbReference type="InterPro" id="IPR001915">
    <property type="entry name" value="Peptidase_M48"/>
</dbReference>
<sequence>MIDAFSLLFAAALTLTLCLKLWLGWRHIRHVSRHRVQVPAAFRDSITLEQHRHAADYTVAKTRLGLLSAWVDTALIAAFTFGGGLQWLAVHSMEWFASPLSSGMALIVAVAVISSLVSLPFTLYGTFGIESRYGFNKTTFSLFMADMVKGTLIGAAIGLPLLALVLWLMEISGPLWWLWVWLVWSGFQLLMVALYPTLIAPLFNKFKPLEDEALKARIEALLQRAGFKSQGVFVMDGSRRSSHGNAYFTGFGAAKRIVFFDTLLSQLSHAEIEAVLAHELGHFKRRHIVKRIAMAFALSLALLWLLGQLLHAPWFYAGLGVAAPSTAMALILFFTATPAFTFPLTPLSSRMSRVHEYEADDFASEQTRAEDLVSALVKLYRDNASTLTPDPVHSAFYDSHPPAALRIQHLKGNQA</sequence>
<evidence type="ECO:0000313" key="17">
    <source>
        <dbReference type="EMBL" id="AOZ48960.1"/>
    </source>
</evidence>
<comment type="cofactor">
    <cofactor evidence="12 13">
        <name>Zn(2+)</name>
        <dbReference type="ChEBI" id="CHEBI:29105"/>
    </cofactor>
    <text evidence="12 13">Binds 1 zinc ion per subunit.</text>
</comment>
<keyword evidence="7 12" id="KW-0862">Zinc</keyword>
<gene>
    <name evidence="17" type="ORF">BKX93_02395</name>
</gene>
<feature type="transmembrane region" description="Helical" evidence="14">
    <location>
        <begin position="292"/>
        <end position="316"/>
    </location>
</feature>
<proteinExistence type="inferred from homology"/>
<feature type="active site" description="Proton donor" evidence="11">
    <location>
        <position position="360"/>
    </location>
</feature>
<feature type="transmembrane region" description="Helical" evidence="14">
    <location>
        <begin position="102"/>
        <end position="127"/>
    </location>
</feature>
<feature type="binding site" evidence="12">
    <location>
        <position position="278"/>
    </location>
    <ligand>
        <name>Zn(2+)</name>
        <dbReference type="ChEBI" id="CHEBI:29105"/>
        <note>catalytic</note>
    </ligand>
</feature>
<dbReference type="AlphaFoldDB" id="A0A1D9LCK3"/>
<protein>
    <submittedName>
        <fullName evidence="17">Peptidase M48</fullName>
    </submittedName>
</protein>
<evidence type="ECO:0000256" key="13">
    <source>
        <dbReference type="RuleBase" id="RU003983"/>
    </source>
</evidence>
<evidence type="ECO:0000259" key="15">
    <source>
        <dbReference type="Pfam" id="PF01435"/>
    </source>
</evidence>
<dbReference type="KEGG" id="cvc:BKX93_02395"/>
<dbReference type="Proteomes" id="UP000178776">
    <property type="component" value="Chromosome"/>
</dbReference>
<feature type="transmembrane region" description="Helical" evidence="14">
    <location>
        <begin position="148"/>
        <end position="169"/>
    </location>
</feature>
<evidence type="ECO:0000256" key="12">
    <source>
        <dbReference type="PIRSR" id="PIRSR627057-2"/>
    </source>
</evidence>
<dbReference type="FunFam" id="3.30.2010.10:FF:000002">
    <property type="entry name" value="CAAX prenyl protease"/>
    <property type="match status" value="1"/>
</dbReference>
<feature type="binding site" evidence="12">
    <location>
        <position position="282"/>
    </location>
    <ligand>
        <name>Zn(2+)</name>
        <dbReference type="ChEBI" id="CHEBI:29105"/>
        <note>catalytic</note>
    </ligand>
</feature>
<evidence type="ECO:0000256" key="7">
    <source>
        <dbReference type="ARBA" id="ARBA00022833"/>
    </source>
</evidence>
<dbReference type="CDD" id="cd07343">
    <property type="entry name" value="M48A_Zmpste24p_like"/>
    <property type="match status" value="1"/>
</dbReference>
<evidence type="ECO:0000256" key="10">
    <source>
        <dbReference type="ARBA" id="ARBA00023136"/>
    </source>
</evidence>
<reference evidence="17 18" key="1">
    <citation type="submission" date="2016-10" db="EMBL/GenBank/DDBJ databases">
        <title>Chromobacterium muskegensis sp. nov., an insecticidal bacterium isolated from Sphagnum bogs.</title>
        <authorList>
            <person name="Sparks M.E."/>
            <person name="Blackburn M.B."/>
            <person name="Gundersen-Rindal D.E."/>
            <person name="Mitchell A."/>
            <person name="Farrar R."/>
            <person name="Kuhar D."/>
        </authorList>
    </citation>
    <scope>NUCLEOTIDE SEQUENCE [LARGE SCALE GENOMIC DNA]</scope>
    <source>
        <strain evidence="17 18">21-1</strain>
    </source>
</reference>
<evidence type="ECO:0000256" key="11">
    <source>
        <dbReference type="PIRSR" id="PIRSR627057-1"/>
    </source>
</evidence>
<evidence type="ECO:0000256" key="9">
    <source>
        <dbReference type="ARBA" id="ARBA00023049"/>
    </source>
</evidence>
<organism evidence="17 18">
    <name type="scientific">Chromobacterium vaccinii</name>
    <dbReference type="NCBI Taxonomy" id="1108595"/>
    <lineage>
        <taxon>Bacteria</taxon>
        <taxon>Pseudomonadati</taxon>
        <taxon>Pseudomonadota</taxon>
        <taxon>Betaproteobacteria</taxon>
        <taxon>Neisseriales</taxon>
        <taxon>Chromobacteriaceae</taxon>
        <taxon>Chromobacterium</taxon>
    </lineage>
</organism>
<keyword evidence="4 12" id="KW-0479">Metal-binding</keyword>
<keyword evidence="9 13" id="KW-0482">Metalloprotease</keyword>
<feature type="transmembrane region" description="Helical" evidence="14">
    <location>
        <begin position="69"/>
        <end position="90"/>
    </location>
</feature>
<dbReference type="GO" id="GO:0004222">
    <property type="term" value="F:metalloendopeptidase activity"/>
    <property type="evidence" value="ECO:0007669"/>
    <property type="project" value="InterPro"/>
</dbReference>
<feature type="transmembrane region" description="Helical" evidence="14">
    <location>
        <begin position="6"/>
        <end position="25"/>
    </location>
</feature>
<feature type="transmembrane region" description="Helical" evidence="14">
    <location>
        <begin position="175"/>
        <end position="198"/>
    </location>
</feature>
<evidence type="ECO:0000256" key="5">
    <source>
        <dbReference type="ARBA" id="ARBA00022801"/>
    </source>
</evidence>